<dbReference type="Gene3D" id="1.10.3330.10">
    <property type="entry name" value="Oxo-4-hydroxy-4-carboxy-5-ureidoimidazoline decarboxylase"/>
    <property type="match status" value="1"/>
</dbReference>
<sequence>STPEILVEPKYWLLSISLLQKRYSNRPIVEFDKAAGEQMKIIEIRLAKLFVTNPATSTSTNEYLSTKAGDDNVSIIGALTAASDMYSCN</sequence>
<dbReference type="AlphaFoldDB" id="A0A835IUV4"/>
<dbReference type="OrthoDB" id="10265230at2759"/>
<proteinExistence type="predicted"/>
<feature type="non-terminal residue" evidence="1">
    <location>
        <position position="89"/>
    </location>
</feature>
<dbReference type="Proteomes" id="UP000631114">
    <property type="component" value="Unassembled WGS sequence"/>
</dbReference>
<comment type="caution">
    <text evidence="1">The sequence shown here is derived from an EMBL/GenBank/DDBJ whole genome shotgun (WGS) entry which is preliminary data.</text>
</comment>
<organism evidence="1 2">
    <name type="scientific">Coptis chinensis</name>
    <dbReference type="NCBI Taxonomy" id="261450"/>
    <lineage>
        <taxon>Eukaryota</taxon>
        <taxon>Viridiplantae</taxon>
        <taxon>Streptophyta</taxon>
        <taxon>Embryophyta</taxon>
        <taxon>Tracheophyta</taxon>
        <taxon>Spermatophyta</taxon>
        <taxon>Magnoliopsida</taxon>
        <taxon>Ranunculales</taxon>
        <taxon>Ranunculaceae</taxon>
        <taxon>Coptidoideae</taxon>
        <taxon>Coptis</taxon>
    </lineage>
</organism>
<gene>
    <name evidence="1" type="ORF">IFM89_009039</name>
</gene>
<dbReference type="SUPFAM" id="SSF158694">
    <property type="entry name" value="UraD-Like"/>
    <property type="match status" value="1"/>
</dbReference>
<reference evidence="1 2" key="1">
    <citation type="submission" date="2020-10" db="EMBL/GenBank/DDBJ databases">
        <title>The Coptis chinensis genome and diversification of protoberbering-type alkaloids.</title>
        <authorList>
            <person name="Wang B."/>
            <person name="Shu S."/>
            <person name="Song C."/>
            <person name="Liu Y."/>
        </authorList>
    </citation>
    <scope>NUCLEOTIDE SEQUENCE [LARGE SCALE GENOMIC DNA]</scope>
    <source>
        <strain evidence="1">HL-2020</strain>
        <tissue evidence="1">Leaf</tissue>
    </source>
</reference>
<protein>
    <submittedName>
        <fullName evidence="1">Uncharacterized protein</fullName>
    </submittedName>
</protein>
<keyword evidence="2" id="KW-1185">Reference proteome</keyword>
<dbReference type="InterPro" id="IPR036778">
    <property type="entry name" value="OHCU_decarboxylase_sf"/>
</dbReference>
<evidence type="ECO:0000313" key="2">
    <source>
        <dbReference type="Proteomes" id="UP000631114"/>
    </source>
</evidence>
<dbReference type="EMBL" id="JADFTS010000001">
    <property type="protein sequence ID" value="KAF9624240.1"/>
    <property type="molecule type" value="Genomic_DNA"/>
</dbReference>
<evidence type="ECO:0000313" key="1">
    <source>
        <dbReference type="EMBL" id="KAF9624240.1"/>
    </source>
</evidence>
<name>A0A835IUV4_9MAGN</name>
<accession>A0A835IUV4</accession>